<name>A0A385EBP8_9CAUD</name>
<dbReference type="EMBL" id="MH588546">
    <property type="protein sequence ID" value="AXQ69126.1"/>
    <property type="molecule type" value="Genomic_DNA"/>
</dbReference>
<protein>
    <submittedName>
        <fullName evidence="1">Uncharacterized protein</fullName>
    </submittedName>
</protein>
<evidence type="ECO:0000313" key="2">
    <source>
        <dbReference type="Proteomes" id="UP000259421"/>
    </source>
</evidence>
<accession>A0A385EBP8</accession>
<reference evidence="1 2" key="2">
    <citation type="submission" date="2018-09" db="EMBL/GenBank/DDBJ databases">
        <title>Giant CbK-like Caulobacter bacteriophages have genetically divergent genomes.</title>
        <authorList>
            <person name="Wilson K."/>
            <person name="Ely B."/>
        </authorList>
    </citation>
    <scope>NUCLEOTIDE SEQUENCE [LARGE SCALE GENOMIC DNA]</scope>
</reference>
<gene>
    <name evidence="1" type="ORF">CcrBL9_gp102</name>
</gene>
<organism evidence="1 2">
    <name type="scientific">Caulobacter phage CcrBL9</name>
    <dbReference type="NCBI Taxonomy" id="2283270"/>
    <lineage>
        <taxon>Viruses</taxon>
        <taxon>Duplodnaviria</taxon>
        <taxon>Heunggongvirae</taxon>
        <taxon>Uroviricota</taxon>
        <taxon>Caudoviricetes</taxon>
        <taxon>Jeanschmidtviridae</taxon>
        <taxon>Bertelyvirus</taxon>
        <taxon>Bertelyvirus BL9</taxon>
    </lineage>
</organism>
<proteinExistence type="predicted"/>
<dbReference type="Proteomes" id="UP000259421">
    <property type="component" value="Segment"/>
</dbReference>
<evidence type="ECO:0000313" key="1">
    <source>
        <dbReference type="EMBL" id="AXQ69126.1"/>
    </source>
</evidence>
<sequence length="93" mass="10244">MFSVSKTYSEFPADQRDKIAADLNPAAREQFIAGKLDIEILEFKGEGVRAIERAVAEKKRQVTEAFAPDLEALAWAKKWAAEPVIVIPADLAA</sequence>
<reference evidence="2" key="1">
    <citation type="submission" date="2018-07" db="EMBL/GenBank/DDBJ databases">
        <title>Giant CbK-like Caulobacter bacteriophages have genetically divergent genomes.</title>
        <authorList>
            <person name="Wilson K.M."/>
            <person name="Ely B."/>
        </authorList>
    </citation>
    <scope>NUCLEOTIDE SEQUENCE [LARGE SCALE GENOMIC DNA]</scope>
</reference>
<keyword evidence="2" id="KW-1185">Reference proteome</keyword>